<accession>A0A9P5L1U2</accession>
<feature type="compositionally biased region" description="Acidic residues" evidence="1">
    <location>
        <begin position="464"/>
        <end position="475"/>
    </location>
</feature>
<evidence type="ECO:0000313" key="3">
    <source>
        <dbReference type="Proteomes" id="UP000701341"/>
    </source>
</evidence>
<comment type="caution">
    <text evidence="2">The sequence shown here is derived from an EMBL/GenBank/DDBJ whole genome shotgun (WGS) entry which is preliminary data.</text>
</comment>
<feature type="region of interest" description="Disordered" evidence="1">
    <location>
        <begin position="451"/>
        <end position="481"/>
    </location>
</feature>
<evidence type="ECO:0000256" key="1">
    <source>
        <dbReference type="SAM" id="MobiDB-lite"/>
    </source>
</evidence>
<dbReference type="AlphaFoldDB" id="A0A9P5L1U2"/>
<sequence>MNRPRRAAAAKPQGHYAATTSPAKRRKASDSASASARKKGKQKAQPQPLLDGIGLPMPGPVPAVPIPVITPAPLDPAALALDLNKSYEGKITPPVRPKRQPRWQQPAANPIIRIENTPNGWNDKEPDLDPDDLVAQIARCRERISDNIMTRTFHHRLRDLLQKQQSRDAMMALEPAGLSWAVVLRLQTLQGSLTWLQSENDKYELVANVTNIMAAYRSGQLRWNPGLVTYWSRGTQLCHPRPFRWDEFKIINAQYAGHTGFWVEGLQGPGPGDQMAEWIATPMPGYGQFAAYMTIAVQLPDSTIVPSGAFNPVQPSLPSFLDFMDDTGSCTMQINKSDMDDLIVDNRDPLGNDPPLPPLLGCMPILVANGSVSNLICRQFEVNMYDSVAVDFLSVLWHPVQVLIYDDTNVQAHTRLNGPWPRHRMYSASAPDGSSYSYFGDVHTRFLNVPTQEEKQQQEQVQQQEEEEEEEEEQEEKQPPNMESLLFKCNVANLLRSTISVVYVGFVGLLI</sequence>
<organism evidence="2 3">
    <name type="scientific">Penicillium crustosum</name>
    <name type="common">Blue mold fungus</name>
    <dbReference type="NCBI Taxonomy" id="36656"/>
    <lineage>
        <taxon>Eukaryota</taxon>
        <taxon>Fungi</taxon>
        <taxon>Dikarya</taxon>
        <taxon>Ascomycota</taxon>
        <taxon>Pezizomycotina</taxon>
        <taxon>Eurotiomycetes</taxon>
        <taxon>Eurotiomycetidae</taxon>
        <taxon>Eurotiales</taxon>
        <taxon>Aspergillaceae</taxon>
        <taxon>Penicillium</taxon>
    </lineage>
</organism>
<reference evidence="2" key="1">
    <citation type="submission" date="2020-02" db="EMBL/GenBank/DDBJ databases">
        <authorList>
            <person name="Lichtner F.J."/>
        </authorList>
    </citation>
    <scope>NUCLEOTIDE SEQUENCE</scope>
    <source>
        <strain evidence="2">G10</strain>
    </source>
</reference>
<dbReference type="EMBL" id="JAAOZQ010000073">
    <property type="protein sequence ID" value="KAF7520492.1"/>
    <property type="molecule type" value="Genomic_DNA"/>
</dbReference>
<name>A0A9P5L1U2_PENCR</name>
<gene>
    <name evidence="2" type="ORF">PCG10_009137</name>
</gene>
<protein>
    <submittedName>
        <fullName evidence="2">Uncharacterized protein</fullName>
    </submittedName>
</protein>
<keyword evidence="3" id="KW-1185">Reference proteome</keyword>
<proteinExistence type="predicted"/>
<feature type="region of interest" description="Disordered" evidence="1">
    <location>
        <begin position="1"/>
        <end position="56"/>
    </location>
</feature>
<dbReference type="Proteomes" id="UP000701341">
    <property type="component" value="Unassembled WGS sequence"/>
</dbReference>
<evidence type="ECO:0000313" key="2">
    <source>
        <dbReference type="EMBL" id="KAF7520492.1"/>
    </source>
</evidence>